<dbReference type="Proteomes" id="UP000485058">
    <property type="component" value="Unassembled WGS sequence"/>
</dbReference>
<keyword evidence="10" id="KW-1185">Reference proteome</keyword>
<comment type="catalytic activity">
    <reaction evidence="5">
        <text>D-xylose + NADP(+) = D-xylono-1,5-lactone + NADPH + H(+)</text>
        <dbReference type="Rhea" id="RHEA:22000"/>
        <dbReference type="ChEBI" id="CHEBI:15378"/>
        <dbReference type="ChEBI" id="CHEBI:15867"/>
        <dbReference type="ChEBI" id="CHEBI:53455"/>
        <dbReference type="ChEBI" id="CHEBI:57783"/>
        <dbReference type="ChEBI" id="CHEBI:58349"/>
        <dbReference type="EC" id="1.1.1.179"/>
    </reaction>
</comment>
<keyword evidence="2" id="KW-0560">Oxidoreductase</keyword>
<sequence>MLDIITDFRQIQRCAHFIGLPGVTKTLQPAEPVRIGVLGASQLLENPDIDAVYIGLPNGLHGQWARKALKAGKHVLCEKPFGANQHEAAEVHALARQAGLLCREAFHFREHPLAARLRELVLGKPQPGLSDSSSPSPLPGWQQPAASPGGSQGVLGRLQHLDVQLLIPEWMFGGPQGDNIRFQDQLAGGAMMDGGCYCISLLRLLTGAEPHVVSAEASLVPGSQVTDGAMTAQLAWSDVPGLTASFTASLQHPGPVPLTQLKVQGAK</sequence>
<evidence type="ECO:0000259" key="8">
    <source>
        <dbReference type="Pfam" id="PF22725"/>
    </source>
</evidence>
<feature type="domain" description="GFO/IDH/MocA-like oxidoreductase" evidence="8">
    <location>
        <begin position="152"/>
        <end position="263"/>
    </location>
</feature>
<dbReference type="EC" id="1.1.1.179" evidence="3"/>
<feature type="domain" description="Gfo/Idh/MocA-like oxidoreductase N-terminal" evidence="7">
    <location>
        <begin position="25"/>
        <end position="103"/>
    </location>
</feature>
<evidence type="ECO:0000313" key="10">
    <source>
        <dbReference type="Proteomes" id="UP000485058"/>
    </source>
</evidence>
<reference evidence="9 10" key="1">
    <citation type="submission" date="2020-02" db="EMBL/GenBank/DDBJ databases">
        <title>Draft genome sequence of Haematococcus lacustris strain NIES-144.</title>
        <authorList>
            <person name="Morimoto D."/>
            <person name="Nakagawa S."/>
            <person name="Yoshida T."/>
            <person name="Sawayama S."/>
        </authorList>
    </citation>
    <scope>NUCLEOTIDE SEQUENCE [LARGE SCALE GENOMIC DNA]</scope>
    <source>
        <strain evidence="9 10">NIES-144</strain>
    </source>
</reference>
<dbReference type="InterPro" id="IPR036291">
    <property type="entry name" value="NAD(P)-bd_dom_sf"/>
</dbReference>
<dbReference type="InterPro" id="IPR050984">
    <property type="entry name" value="Gfo/Idh/MocA_domain"/>
</dbReference>
<dbReference type="Gene3D" id="3.40.50.720">
    <property type="entry name" value="NAD(P)-binding Rossmann-like Domain"/>
    <property type="match status" value="1"/>
</dbReference>
<feature type="region of interest" description="Disordered" evidence="6">
    <location>
        <begin position="125"/>
        <end position="153"/>
    </location>
</feature>
<accession>A0A699ZJA8</accession>
<dbReference type="PANTHER" id="PTHR22604:SF105">
    <property type="entry name" value="TRANS-1,2-DIHYDROBENZENE-1,2-DIOL DEHYDROGENASE"/>
    <property type="match status" value="1"/>
</dbReference>
<evidence type="ECO:0000259" key="7">
    <source>
        <dbReference type="Pfam" id="PF01408"/>
    </source>
</evidence>
<proteinExistence type="inferred from homology"/>
<dbReference type="Gene3D" id="3.30.360.10">
    <property type="entry name" value="Dihydrodipicolinate Reductase, domain 2"/>
    <property type="match status" value="1"/>
</dbReference>
<dbReference type="GO" id="GO:0047837">
    <property type="term" value="F:D-xylose 1-dehydrogenase (NADP+) activity"/>
    <property type="evidence" value="ECO:0007669"/>
    <property type="project" value="UniProtKB-EC"/>
</dbReference>
<dbReference type="SUPFAM" id="SSF55347">
    <property type="entry name" value="Glyceraldehyde-3-phosphate dehydrogenase-like, C-terminal domain"/>
    <property type="match status" value="1"/>
</dbReference>
<evidence type="ECO:0000256" key="1">
    <source>
        <dbReference type="ARBA" id="ARBA00010928"/>
    </source>
</evidence>
<organism evidence="9 10">
    <name type="scientific">Haematococcus lacustris</name>
    <name type="common">Green alga</name>
    <name type="synonym">Haematococcus pluvialis</name>
    <dbReference type="NCBI Taxonomy" id="44745"/>
    <lineage>
        <taxon>Eukaryota</taxon>
        <taxon>Viridiplantae</taxon>
        <taxon>Chlorophyta</taxon>
        <taxon>core chlorophytes</taxon>
        <taxon>Chlorophyceae</taxon>
        <taxon>CS clade</taxon>
        <taxon>Chlamydomonadales</taxon>
        <taxon>Haematococcaceae</taxon>
        <taxon>Haematococcus</taxon>
    </lineage>
</organism>
<feature type="compositionally biased region" description="Low complexity" evidence="6">
    <location>
        <begin position="125"/>
        <end position="135"/>
    </location>
</feature>
<evidence type="ECO:0000256" key="5">
    <source>
        <dbReference type="ARBA" id="ARBA00049233"/>
    </source>
</evidence>
<evidence type="ECO:0000313" key="9">
    <source>
        <dbReference type="EMBL" id="GFH22075.1"/>
    </source>
</evidence>
<dbReference type="EMBL" id="BLLF01001963">
    <property type="protein sequence ID" value="GFH22075.1"/>
    <property type="molecule type" value="Genomic_DNA"/>
</dbReference>
<comment type="similarity">
    <text evidence="1">Belongs to the Gfo/Idh/MocA family.</text>
</comment>
<dbReference type="PANTHER" id="PTHR22604">
    <property type="entry name" value="OXIDOREDUCTASES"/>
    <property type="match status" value="1"/>
</dbReference>
<comment type="caution">
    <text evidence="9">The sequence shown here is derived from an EMBL/GenBank/DDBJ whole genome shotgun (WGS) entry which is preliminary data.</text>
</comment>
<protein>
    <recommendedName>
        <fullName evidence="3">D-xylose 1-dehydrogenase (NADP(+), D-xylono-1,5-lactone-forming)</fullName>
        <ecNumber evidence="3">1.1.1.179</ecNumber>
    </recommendedName>
    <alternativeName>
        <fullName evidence="4">D-xylose-NADP dehydrogenase</fullName>
    </alternativeName>
</protein>
<dbReference type="InterPro" id="IPR000683">
    <property type="entry name" value="Gfo/Idh/MocA-like_OxRdtase_N"/>
</dbReference>
<dbReference type="Pfam" id="PF01408">
    <property type="entry name" value="GFO_IDH_MocA"/>
    <property type="match status" value="1"/>
</dbReference>
<dbReference type="Pfam" id="PF22725">
    <property type="entry name" value="GFO_IDH_MocA_C3"/>
    <property type="match status" value="1"/>
</dbReference>
<name>A0A699ZJA8_HAELA</name>
<gene>
    <name evidence="9" type="ORF">HaLaN_19482</name>
</gene>
<evidence type="ECO:0000256" key="2">
    <source>
        <dbReference type="ARBA" id="ARBA00023002"/>
    </source>
</evidence>
<dbReference type="InterPro" id="IPR055170">
    <property type="entry name" value="GFO_IDH_MocA-like_dom"/>
</dbReference>
<dbReference type="GO" id="GO:0000166">
    <property type="term" value="F:nucleotide binding"/>
    <property type="evidence" value="ECO:0007669"/>
    <property type="project" value="InterPro"/>
</dbReference>
<evidence type="ECO:0000256" key="4">
    <source>
        <dbReference type="ARBA" id="ARBA00042988"/>
    </source>
</evidence>
<dbReference type="AlphaFoldDB" id="A0A699ZJA8"/>
<evidence type="ECO:0000256" key="6">
    <source>
        <dbReference type="SAM" id="MobiDB-lite"/>
    </source>
</evidence>
<evidence type="ECO:0000256" key="3">
    <source>
        <dbReference type="ARBA" id="ARBA00038984"/>
    </source>
</evidence>
<dbReference type="SUPFAM" id="SSF51735">
    <property type="entry name" value="NAD(P)-binding Rossmann-fold domains"/>
    <property type="match status" value="1"/>
</dbReference>